<dbReference type="EMBL" id="LSRX01000138">
    <property type="protein sequence ID" value="OLQ07465.1"/>
    <property type="molecule type" value="Genomic_DNA"/>
</dbReference>
<keyword evidence="3" id="KW-1185">Reference proteome</keyword>
<evidence type="ECO:0000313" key="2">
    <source>
        <dbReference type="EMBL" id="OLQ07465.1"/>
    </source>
</evidence>
<organism evidence="2 3">
    <name type="scientific">Symbiodinium microadriaticum</name>
    <name type="common">Dinoflagellate</name>
    <name type="synonym">Zooxanthella microadriatica</name>
    <dbReference type="NCBI Taxonomy" id="2951"/>
    <lineage>
        <taxon>Eukaryota</taxon>
        <taxon>Sar</taxon>
        <taxon>Alveolata</taxon>
        <taxon>Dinophyceae</taxon>
        <taxon>Suessiales</taxon>
        <taxon>Symbiodiniaceae</taxon>
        <taxon>Symbiodinium</taxon>
    </lineage>
</organism>
<feature type="region of interest" description="Disordered" evidence="1">
    <location>
        <begin position="1304"/>
        <end position="1337"/>
    </location>
</feature>
<reference evidence="2 3" key="1">
    <citation type="submission" date="2016-02" db="EMBL/GenBank/DDBJ databases">
        <title>Genome analysis of coral dinoflagellate symbionts highlights evolutionary adaptations to a symbiotic lifestyle.</title>
        <authorList>
            <person name="Aranda M."/>
            <person name="Li Y."/>
            <person name="Liew Y.J."/>
            <person name="Baumgarten S."/>
            <person name="Simakov O."/>
            <person name="Wilson M."/>
            <person name="Piel J."/>
            <person name="Ashoor H."/>
            <person name="Bougouffa S."/>
            <person name="Bajic V.B."/>
            <person name="Ryu T."/>
            <person name="Ravasi T."/>
            <person name="Bayer T."/>
            <person name="Micklem G."/>
            <person name="Kim H."/>
            <person name="Bhak J."/>
            <person name="Lajeunesse T.C."/>
            <person name="Voolstra C.R."/>
        </authorList>
    </citation>
    <scope>NUCLEOTIDE SEQUENCE [LARGE SCALE GENOMIC DNA]</scope>
    <source>
        <strain evidence="2 3">CCMP2467</strain>
    </source>
</reference>
<dbReference type="OrthoDB" id="417473at2759"/>
<dbReference type="Proteomes" id="UP000186817">
    <property type="component" value="Unassembled WGS sequence"/>
</dbReference>
<comment type="caution">
    <text evidence="2">The sequence shown here is derived from an EMBL/GenBank/DDBJ whole genome shotgun (WGS) entry which is preliminary data.</text>
</comment>
<dbReference type="Gene3D" id="3.40.50.150">
    <property type="entry name" value="Vaccinia Virus protein VP39"/>
    <property type="match status" value="1"/>
</dbReference>
<evidence type="ECO:0000313" key="3">
    <source>
        <dbReference type="Proteomes" id="UP000186817"/>
    </source>
</evidence>
<dbReference type="SUPFAM" id="SSF53335">
    <property type="entry name" value="S-adenosyl-L-methionine-dependent methyltransferases"/>
    <property type="match status" value="1"/>
</dbReference>
<sequence length="2789" mass="308739">MSVTRGRLLTILRSVLLPQNEQFLVTDSMWINLGKVLFEVAPGRSHLQDERTEYTSWADAPGARFNLGHPDCAYTTVMFLGFENPLAPAGKRGLALIPVEEGGRYSATGMMTDEPSIFKTNPDIYQHEGILVLLTMAWESNGFICDSSQSPTWLFQQHEFEKLELFGWAFPVRGGQPAPAGDLMAMKESDALKNKQAAAAGGLLDGRDYDHVKLTNPYSWWVGVRYGEDREMQALQYEEEGDTSMTEDVRLALILLQEAGYLTPESLPSMTHGMKDPKTWAMNFRFPLPVGAPTWEQQPLGAYFEDSEIFRGGAAYTSVLGQPQPMDRMSEAKSDATMEAITIDAEDWILFDMDSHLFLKNLTINGKLSFDDRPKLTGTPEHPYGQETGAKVTIRLSGNVLDTQAPAPAGMRVSKMQDYVYIQEQSLWGKIGRLGLSDVVDVAFYWRSLDEALIDLAPQDDDEACACEMFYRRCRQASQREQGLRAGEITLDRQSMFAKRPSSAPSDSAGGRSAKAPRLLWSTLPAGSAVGIPTLTSPKSSAKPIDEVRSRNVAEFFSTLRTSVLDLRQLGFDRVNWDDLNQAGQARAMIMKATEHLSLSRLNTLHRCLRRWLQYSTSHGIPAFNPAPAHFAAFLQGVSEGGPTAACSVYQALRWIVLNMGSPRVLACLVIMQGSRQPYSWAMPQVVWGDLDVTAILRDFFTSSLPSSAGFLLPALALQCEDLWQIHDLTAFRIDRKMSRSRFLELFRGLLIRAGLPFEKASRAGYNRLRRFLPTGAKVCALSPHEAQAVGSWVELPEGALSSGSSASRPQKLMSDHYAGEKVSSSAAIKLRILRAVFRTVQAKRIQLVMTDRLLQPGCILWEHIQPSAALPSSPQGGASAPKLPDSGSSGSQSDDGSSDTSVASSCCSSNQLVNEGDADEIEWFSQRARRHVVREVVDGRLVPWCREEAFRQDPVAKGVGLSQRGSPFCHKCLARMPEALRRRTGALSSSKDLAIFRERVQGLRRCAVAAIVLELAMAMLVITDDQGLQACFKRARLESSWVEEFCKTLKIETLEDYIYLFNKSTWESEIETHLQSIPALKDNRLALSRFKAAYEAGAAAIKNARDVASKIDADKDLDEPLGEVQMSQLMADWKKSYDLEMDPQLEPADTLRGRVFREFKRKSMTVLEMRKVKTVVSACVPSTTEVAMLSDSLALQLKREQISPIKDVVQYYWRLRTLCYCWAFCGNWMMVDHDGVSRKMMTLTDALAYADNALREAMTYGAGSLSWLERVDTLTRGRMASLVRRGWSASQALKEARRESYLDWRSPASSDPQGEAGPVRRRPDGVPEPPAKVARPLVRTVSMLKGGRKLCKPWNDDRGCSGNCGNAHLCDVRLESGEGSPAPPGEPPRSVTLEAVASTSSSASSTPVTNRAPALEDVDRVALDLLAKEDFSEQACLQILRGCFAKPTSNRRLAVLGQAGLVNYHILGFFASQTGIGLTDGTKHFPAVCKYINVWLRQFFPQDSWCSIAVSFNLLTKVHADMSNDLAIPNKCIALGPHQGGRLWLEDPRGKVEYRDSGGQIHLGRQVDIRMKPCTFQPRQLHGSILDPFQGERWVLVAYVPEAFRRCEPAIHCQLRDLLFPVSDIGLCRMVQFSKADEDRSEVRTVQMEGASDVRAPDTLDYRDRRSLSELLVAARPVVWRGAGDLLQVPWAKGPPGRWLILDLFAGYSGLCIAALSAGLHFWALAAETDEGARKVASAVMPSIVHVSDVVDVEVDALLPFIRRRRPRGIIIGAGTPCQPHSVLNRRRRGMDDPRARAPEQVRDLAAALRGHPECDQLEVLVLLENVASMDVVACAQYSEWMSSQPVVIQAADCGWTARHRIYWLSGRTRTLSPTTCQAPSDWTWASDDRGRAQLKYCGQKPVPSRVHFEGGFQLLQDPAMVMKGEAEPVFTFTREFFHPDDSTQGVPAQAVRRFRQDSQRFPPAAYNETSLVWRGDEWRQLSPSERSQMLGVPPSATAAVTGNQDERCRVRNSLLGNGFHLPSILVLISVLAQLCDAKISFMPDPQQEALRARTANTVWGGDWLYNAPGLLSVDDVVHDMEMQLEQLSVPPLIWQECRTSLSHCDIVLPQAFSCFQRSRGKDWDQCPPRPILARDRTQIFASNSGQRYSSEESRGLDFLLPPGLGKYGHVVASAQLQIAYHFLLLANAIVLNASLGLLLRFVNGCVGHDATVLSAISFVHGFAIVGEIPRTGIFREIVPKEAEDIQTWLGDDAAHRVDEIMSKGPPRFSDEIWAVTQQEIDKGFCSQPLTRSHVDKLFGRGGWRPLERFLIIQPDGKQRVIDNAKRTGHNDHVQMLETIFTVSVDFIACAIRDVLNLISVDGDGLPPQVDDWLDVRVGTDDLPDAYRGHPVLQSQLKFSIVAVYVPNAGWRFIILWGLAYGLEAAVVAFNRFSTFGVSIARRCASSMAAAYFDDELSVEFVHGSCVSQTGLKLVFKLLGAPPQPVKSFPPAADRHYLGASVHVGDVFAHREICVQPKFLTVQKVLSKLDQIINAGRLDRDGAGKLRGDLMWLFSSCSGFAGKYAGPLLARYQHGDDPSLDDEAQLVLSSLKDLVLAAGPRKISVLGNPPSPLCIYTDASFENGELRLGWIILRDRVCLAAGTSVVPPSVLDAWKPRSQQIFPGEALCVLVVPALHPQLLFQEDAVWFVDNQAALVAAIKGGCRETDVHAIAYAAATLRTRLSFRCWFEWVDSDSNPSDGLSRVGLQCEFIASQGWSAEEFVLPDLFANPADVLSSMASRLNAETVGD</sequence>
<proteinExistence type="predicted"/>
<accession>A0A1Q9EJ74</accession>
<feature type="region of interest" description="Disordered" evidence="1">
    <location>
        <begin position="871"/>
        <end position="906"/>
    </location>
</feature>
<gene>
    <name evidence="2" type="ORF">AK812_SmicGene9147</name>
</gene>
<evidence type="ECO:0000256" key="1">
    <source>
        <dbReference type="SAM" id="MobiDB-lite"/>
    </source>
</evidence>
<feature type="compositionally biased region" description="Low complexity" evidence="1">
    <location>
        <begin position="886"/>
        <end position="906"/>
    </location>
</feature>
<dbReference type="InterPro" id="IPR029063">
    <property type="entry name" value="SAM-dependent_MTases_sf"/>
</dbReference>
<name>A0A1Q9EJ74_SYMMI</name>
<protein>
    <submittedName>
        <fullName evidence="2">Uncharacterized protein</fullName>
    </submittedName>
</protein>